<proteinExistence type="predicted"/>
<accession>A0A2H1WEF8</accession>
<gene>
    <name evidence="1" type="ORF">SFRICE_010189</name>
</gene>
<organism evidence="1">
    <name type="scientific">Spodoptera frugiperda</name>
    <name type="common">Fall armyworm</name>
    <dbReference type="NCBI Taxonomy" id="7108"/>
    <lineage>
        <taxon>Eukaryota</taxon>
        <taxon>Metazoa</taxon>
        <taxon>Ecdysozoa</taxon>
        <taxon>Arthropoda</taxon>
        <taxon>Hexapoda</taxon>
        <taxon>Insecta</taxon>
        <taxon>Pterygota</taxon>
        <taxon>Neoptera</taxon>
        <taxon>Endopterygota</taxon>
        <taxon>Lepidoptera</taxon>
        <taxon>Glossata</taxon>
        <taxon>Ditrysia</taxon>
        <taxon>Noctuoidea</taxon>
        <taxon>Noctuidae</taxon>
        <taxon>Amphipyrinae</taxon>
        <taxon>Spodoptera</taxon>
    </lineage>
</organism>
<evidence type="ECO:0000313" key="1">
    <source>
        <dbReference type="EMBL" id="SOQ51407.1"/>
    </source>
</evidence>
<sequence>MDRKSQRTTVGHKARPAQLPGLHSAVAVGRAQGRNVVVWRPHSGKRIVGRPSTRWTDDLIKLAGSRWMQVASNLSESRWERPMFSSGRLIADMMMMMMISNLNTTPANTASNTHTTSTAHKVTTIDQRPLLTRRRFDPPRLLNDVGVFEENPFTRSVRGCVDFPWGWDPRRNRSQILHDHLLHEELR</sequence>
<dbReference type="AlphaFoldDB" id="A0A2H1WEF8"/>
<reference evidence="1" key="1">
    <citation type="submission" date="2016-07" db="EMBL/GenBank/DDBJ databases">
        <authorList>
            <person name="Bretaudeau A."/>
        </authorList>
    </citation>
    <scope>NUCLEOTIDE SEQUENCE</scope>
    <source>
        <strain evidence="1">Rice</strain>
        <tissue evidence="1">Whole body</tissue>
    </source>
</reference>
<dbReference type="EMBL" id="ODYU01008100">
    <property type="protein sequence ID" value="SOQ51407.1"/>
    <property type="molecule type" value="Genomic_DNA"/>
</dbReference>
<protein>
    <submittedName>
        <fullName evidence="1">SFRICE_010189</fullName>
    </submittedName>
</protein>
<name>A0A2H1WEF8_SPOFR</name>